<dbReference type="InterPro" id="IPR036444">
    <property type="entry name" value="PLipase_A2_dom_sf"/>
</dbReference>
<accession>A0ABN7SV30</accession>
<feature type="domain" description="MGAT4 conserved region" evidence="1">
    <location>
        <begin position="154"/>
        <end position="331"/>
    </location>
</feature>
<proteinExistence type="predicted"/>
<organism evidence="2 3">
    <name type="scientific">Oikopleura dioica</name>
    <name type="common">Tunicate</name>
    <dbReference type="NCBI Taxonomy" id="34765"/>
    <lineage>
        <taxon>Eukaryota</taxon>
        <taxon>Metazoa</taxon>
        <taxon>Chordata</taxon>
        <taxon>Tunicata</taxon>
        <taxon>Appendicularia</taxon>
        <taxon>Copelata</taxon>
        <taxon>Oikopleuridae</taxon>
        <taxon>Oikopleura</taxon>
    </lineage>
</organism>
<dbReference type="InterPro" id="IPR006759">
    <property type="entry name" value="Glyco_transf_54"/>
</dbReference>
<dbReference type="InterPro" id="IPR057279">
    <property type="entry name" value="MGAT4"/>
</dbReference>
<sequence>MDHGAECKPETKYKFKVNKLNNEIQCRDAKGTCKRQICECDKAFTLRLREAENSDDGWKIEHSQQLGGFSRSQCSHQNPDKRIKIDKEETEEKCCGSGMNRHPYKMNKNGTGRQCCGSTLYDADTQECCMDNLLTAIGANDEEYYAELVDKYESETTKIVVAPSDYYGSDLVDIKHNWGDSDDRIVWRTRQCLDYLFMWNIGLEYDYFLQLEDDLVIDRGFFQFLMMQIQQRKDDPDWVSLEFSEMGFIGKLFRKTSLHDLITYTKLFYRIKPIDVIYWAFVKMKACLPSYDAERCKSLVDKVAVPVHGKNFLHHVGRVSSLQGKISHLGDLNPTIEAGKIVTNLNKKDVLEFYYGKRGLFLQASQKDTTIEFHFSHLQSPQNLVITSGTIDFHQIIPADIKIDMITSSEQTSWTNNPPGKACFHDKQEKGKLLCDLQRLNPSKKLVKALRLAIPSRTHVMLHKITIAG</sequence>
<dbReference type="Proteomes" id="UP001158576">
    <property type="component" value="Chromosome 1"/>
</dbReference>
<dbReference type="Pfam" id="PF04666">
    <property type="entry name" value="MGAT4_cons"/>
    <property type="match status" value="1"/>
</dbReference>
<evidence type="ECO:0000259" key="1">
    <source>
        <dbReference type="Pfam" id="PF04666"/>
    </source>
</evidence>
<reference evidence="2 3" key="1">
    <citation type="submission" date="2021-04" db="EMBL/GenBank/DDBJ databases">
        <authorList>
            <person name="Bliznina A."/>
        </authorList>
    </citation>
    <scope>NUCLEOTIDE SEQUENCE [LARGE SCALE GENOMIC DNA]</scope>
</reference>
<evidence type="ECO:0000313" key="3">
    <source>
        <dbReference type="Proteomes" id="UP001158576"/>
    </source>
</evidence>
<dbReference type="PANTHER" id="PTHR12062:SF0">
    <property type="entry name" value="ALPHA-1,3-MANNOSYL-GLYCOPROTEIN 4-BETA-N-ACETYLGLUCOSAMINYLTRANSFERASE B"/>
    <property type="match status" value="1"/>
</dbReference>
<keyword evidence="3" id="KW-1185">Reference proteome</keyword>
<name>A0ABN7SV30_OIKDI</name>
<dbReference type="Gene3D" id="1.20.90.10">
    <property type="entry name" value="Phospholipase A2 domain"/>
    <property type="match status" value="1"/>
</dbReference>
<dbReference type="PANTHER" id="PTHR12062">
    <property type="entry name" value="N-ACETYLGLUCOSAMINYLTRANSFERASE VI"/>
    <property type="match status" value="1"/>
</dbReference>
<gene>
    <name evidence="2" type="ORF">OKIOD_LOCUS10261</name>
</gene>
<evidence type="ECO:0000313" key="2">
    <source>
        <dbReference type="EMBL" id="CAG5104739.1"/>
    </source>
</evidence>
<dbReference type="SUPFAM" id="SSF48619">
    <property type="entry name" value="Phospholipase A2, PLA2"/>
    <property type="match status" value="1"/>
</dbReference>
<dbReference type="EMBL" id="OU015566">
    <property type="protein sequence ID" value="CAG5104739.1"/>
    <property type="molecule type" value="Genomic_DNA"/>
</dbReference>
<protein>
    <submittedName>
        <fullName evidence="2">Oidioi.mRNA.OKI2018_I69.chr1.g1496.t1.cds</fullName>
    </submittedName>
</protein>